<evidence type="ECO:0000256" key="1">
    <source>
        <dbReference type="ARBA" id="ARBA00007932"/>
    </source>
</evidence>
<accession>A0A913Y3P0</accession>
<dbReference type="Proteomes" id="UP000887567">
    <property type="component" value="Unplaced"/>
</dbReference>
<dbReference type="KEGG" id="epa:110251577"/>
<keyword evidence="7" id="KW-1185">Reference proteome</keyword>
<evidence type="ECO:0000313" key="6">
    <source>
        <dbReference type="EnsemblMetazoa" id="XP_020913966.1"/>
    </source>
</evidence>
<comment type="similarity">
    <text evidence="1">Belongs to the folate receptor family.</text>
</comment>
<keyword evidence="2 4" id="KW-0732">Signal</keyword>
<feature type="chain" id="PRO_5036964815" description="Folate receptor-like domain-containing protein" evidence="4">
    <location>
        <begin position="25"/>
        <end position="191"/>
    </location>
</feature>
<dbReference type="Pfam" id="PF03024">
    <property type="entry name" value="Folate_rec"/>
    <property type="match status" value="1"/>
</dbReference>
<dbReference type="EnsemblMetazoa" id="XM_021058307.2">
    <property type="protein sequence ID" value="XP_020913966.1"/>
    <property type="gene ID" value="LOC110251577"/>
</dbReference>
<protein>
    <recommendedName>
        <fullName evidence="5">Folate receptor-like domain-containing protein</fullName>
    </recommendedName>
</protein>
<dbReference type="GeneID" id="110251577"/>
<feature type="domain" description="Folate receptor-like" evidence="5">
    <location>
        <begin position="42"/>
        <end position="144"/>
    </location>
</feature>
<evidence type="ECO:0000256" key="2">
    <source>
        <dbReference type="ARBA" id="ARBA00022729"/>
    </source>
</evidence>
<organism evidence="6 7">
    <name type="scientific">Exaiptasia diaphana</name>
    <name type="common">Tropical sea anemone</name>
    <name type="synonym">Aiptasia pulchella</name>
    <dbReference type="NCBI Taxonomy" id="2652724"/>
    <lineage>
        <taxon>Eukaryota</taxon>
        <taxon>Metazoa</taxon>
        <taxon>Cnidaria</taxon>
        <taxon>Anthozoa</taxon>
        <taxon>Hexacorallia</taxon>
        <taxon>Actiniaria</taxon>
        <taxon>Aiptasiidae</taxon>
        <taxon>Exaiptasia</taxon>
    </lineage>
</organism>
<dbReference type="GO" id="GO:0009897">
    <property type="term" value="C:external side of plasma membrane"/>
    <property type="evidence" value="ECO:0007669"/>
    <property type="project" value="TreeGrafter"/>
</dbReference>
<dbReference type="PANTHER" id="PTHR10517:SF28">
    <property type="entry name" value="COILIN"/>
    <property type="match status" value="1"/>
</dbReference>
<dbReference type="InterPro" id="IPR004269">
    <property type="entry name" value="Folate_rcpt"/>
</dbReference>
<dbReference type="OMA" id="LSNCTWY"/>
<feature type="signal peptide" evidence="4">
    <location>
        <begin position="1"/>
        <end position="24"/>
    </location>
</feature>
<sequence length="191" mass="22121">MAMGGVVLQLAALLQLLLVILCDGQVMLRYRQCTYFGAGRTPKEAYSLSNCTWYKEQSCCRHTEVTSVFSAMMPLETSSKKCHNLMNYLMCYFCSPEQEFWYRSDRLHICSSYCNDIYKECSDAKYRGETIGSKYKNGQEFCNAQLFKVVKSRFERCFEFDDTLFGAASFVCVERFMVAASVFLTFAMNFW</sequence>
<evidence type="ECO:0000259" key="5">
    <source>
        <dbReference type="Pfam" id="PF03024"/>
    </source>
</evidence>
<dbReference type="RefSeq" id="XP_020913966.1">
    <property type="nucleotide sequence ID" value="XM_021058307.2"/>
</dbReference>
<evidence type="ECO:0000256" key="3">
    <source>
        <dbReference type="ARBA" id="ARBA00023157"/>
    </source>
</evidence>
<dbReference type="InterPro" id="IPR018143">
    <property type="entry name" value="Folate_rcpt-like"/>
</dbReference>
<evidence type="ECO:0000256" key="4">
    <source>
        <dbReference type="SAM" id="SignalP"/>
    </source>
</evidence>
<dbReference type="AlphaFoldDB" id="A0A913Y3P0"/>
<name>A0A913Y3P0_EXADI</name>
<proteinExistence type="inferred from homology"/>
<reference evidence="6" key="1">
    <citation type="submission" date="2022-11" db="UniProtKB">
        <authorList>
            <consortium name="EnsemblMetazoa"/>
        </authorList>
    </citation>
    <scope>IDENTIFICATION</scope>
</reference>
<evidence type="ECO:0000313" key="7">
    <source>
        <dbReference type="Proteomes" id="UP000887567"/>
    </source>
</evidence>
<dbReference type="GO" id="GO:0038023">
    <property type="term" value="F:signaling receptor activity"/>
    <property type="evidence" value="ECO:0007669"/>
    <property type="project" value="TreeGrafter"/>
</dbReference>
<dbReference type="OrthoDB" id="5982264at2759"/>
<keyword evidence="3" id="KW-1015">Disulfide bond</keyword>
<dbReference type="PANTHER" id="PTHR10517">
    <property type="entry name" value="FOLATE RECEPTOR"/>
    <property type="match status" value="1"/>
</dbReference>